<dbReference type="Proteomes" id="UP000254512">
    <property type="component" value="Unassembled WGS sequence"/>
</dbReference>
<sequence length="224" mass="25412">MSWTLSSLTGQTQDHLLSLTDGRLVHHNVKADFLKLQTAAEKAGFTLTIASSFRDFARQQMIWDNKFHGLRPILDSEGLPLDTASLSEEEKVRAILRWSALPGASRHHWGTDIDIYASNLLPEDVNIQLEPWEYLSGHQRPFFEWLTANMEHFGFYLPYREDRGGVAFEPWHISHVATTQGTLDILTPDALRTVIASSDIAGRETVLNALDWIYSQYVSNVCEV</sequence>
<dbReference type="Pfam" id="PF02557">
    <property type="entry name" value="VanY"/>
    <property type="match status" value="1"/>
</dbReference>
<feature type="domain" description="D-alanyl-D-alanine carboxypeptidase-like core" evidence="1">
    <location>
        <begin position="24"/>
        <end position="177"/>
    </location>
</feature>
<keyword evidence="2" id="KW-0121">Carboxypeptidase</keyword>
<gene>
    <name evidence="2" type="ORF">NCTC11645_01075</name>
</gene>
<dbReference type="AlphaFoldDB" id="A0A377HKC7"/>
<dbReference type="CDD" id="cd14847">
    <property type="entry name" value="DD-carboxypeptidase_like"/>
    <property type="match status" value="1"/>
</dbReference>
<dbReference type="SUPFAM" id="SSF55166">
    <property type="entry name" value="Hedgehog/DD-peptidase"/>
    <property type="match status" value="1"/>
</dbReference>
<dbReference type="InterPro" id="IPR009045">
    <property type="entry name" value="Zn_M74/Hedgehog-like"/>
</dbReference>
<evidence type="ECO:0000313" key="2">
    <source>
        <dbReference type="EMBL" id="STO56701.1"/>
    </source>
</evidence>
<dbReference type="PANTHER" id="PTHR34385">
    <property type="entry name" value="D-ALANYL-D-ALANINE CARBOXYPEPTIDASE"/>
    <property type="match status" value="1"/>
</dbReference>
<dbReference type="GeneID" id="58895399"/>
<dbReference type="Gene3D" id="3.30.1380.10">
    <property type="match status" value="1"/>
</dbReference>
<dbReference type="STRING" id="673.AL542_05735"/>
<protein>
    <submittedName>
        <fullName evidence="2">D-alanyl-D-alanine carboxypeptidase</fullName>
    </submittedName>
</protein>
<dbReference type="PANTHER" id="PTHR34385:SF1">
    <property type="entry name" value="PEPTIDOGLYCAN L-ALANYL-D-GLUTAMATE ENDOPEPTIDASE CWLK"/>
    <property type="match status" value="1"/>
</dbReference>
<proteinExistence type="predicted"/>
<keyword evidence="2" id="KW-0378">Hydrolase</keyword>
<evidence type="ECO:0000259" key="1">
    <source>
        <dbReference type="Pfam" id="PF02557"/>
    </source>
</evidence>
<dbReference type="RefSeq" id="WP_005506742.1">
    <property type="nucleotide sequence ID" value="NZ_CP014056.2"/>
</dbReference>
<name>A0A377HKC7_GRIHO</name>
<organism evidence="2 3">
    <name type="scientific">Grimontia hollisae</name>
    <name type="common">Vibrio hollisae</name>
    <dbReference type="NCBI Taxonomy" id="673"/>
    <lineage>
        <taxon>Bacteria</taxon>
        <taxon>Pseudomonadati</taxon>
        <taxon>Pseudomonadota</taxon>
        <taxon>Gammaproteobacteria</taxon>
        <taxon>Vibrionales</taxon>
        <taxon>Vibrionaceae</taxon>
        <taxon>Grimontia</taxon>
    </lineage>
</organism>
<accession>A0A377HKC7</accession>
<dbReference type="InterPro" id="IPR052179">
    <property type="entry name" value="DD-CPase-like"/>
</dbReference>
<dbReference type="InterPro" id="IPR003709">
    <property type="entry name" value="VanY-like_core_dom"/>
</dbReference>
<evidence type="ECO:0000313" key="3">
    <source>
        <dbReference type="Proteomes" id="UP000254512"/>
    </source>
</evidence>
<dbReference type="GO" id="GO:0006508">
    <property type="term" value="P:proteolysis"/>
    <property type="evidence" value="ECO:0007669"/>
    <property type="project" value="InterPro"/>
</dbReference>
<keyword evidence="2" id="KW-0645">Protease</keyword>
<dbReference type="GO" id="GO:0004180">
    <property type="term" value="F:carboxypeptidase activity"/>
    <property type="evidence" value="ECO:0007669"/>
    <property type="project" value="UniProtKB-KW"/>
</dbReference>
<reference evidence="2 3" key="1">
    <citation type="submission" date="2018-06" db="EMBL/GenBank/DDBJ databases">
        <authorList>
            <consortium name="Pathogen Informatics"/>
            <person name="Doyle S."/>
        </authorList>
    </citation>
    <scope>NUCLEOTIDE SEQUENCE [LARGE SCALE GENOMIC DNA]</scope>
    <source>
        <strain evidence="2 3">NCTC11645</strain>
    </source>
</reference>
<dbReference type="EMBL" id="UGHD01000002">
    <property type="protein sequence ID" value="STO56701.1"/>
    <property type="molecule type" value="Genomic_DNA"/>
</dbReference>
<dbReference type="KEGG" id="gho:AL542_05735"/>